<feature type="transmembrane region" description="Helical" evidence="1">
    <location>
        <begin position="906"/>
        <end position="927"/>
    </location>
</feature>
<feature type="transmembrane region" description="Helical" evidence="1">
    <location>
        <begin position="481"/>
        <end position="498"/>
    </location>
</feature>
<feature type="transmembrane region" description="Helical" evidence="1">
    <location>
        <begin position="425"/>
        <end position="444"/>
    </location>
</feature>
<gene>
    <name evidence="2" type="ORF">IEQ44_05055</name>
</gene>
<sequence>MTDHDMLERELRAALHGLADDHVPPPLPHDLWERGRTPRRRAWDTLTVAAAVVLVALLASVVVLQRPDLLLRPAEAPGDGALPTEVWVPGPMDGVDPPDLGTVGRASFAGLLSDDTVLLVDAVDGEHQLRTLPDLSPLSSWSSPLALSPDGTQLAWIYARDEGSRDTTQAGVAVADLVNGGWTTTPLVSDSELPVRVEALQWSFNGRWLAWSGSEFVPDEGDTSRHPLVGILGVTSGSARMWEMPRKWWPGVLGATDEGELLVADDGALWRLASDEATGVLDLASATPLSDVVDNSEQWNSPVSPDGSTLLTTASMRGRAAEALTAEVALDDPDAAPRVRSWRWDEDQVGAVRTLGWTRDGAVLVLPTIEEASILRSGTELDSSTVLTRIHLDGQLRAHSVAAALGDADPVDFAPPAWAPGRSPWLVVGLLAAAALVAAWLLRRRLRPTRPDRRELRRWAVALALTAAGVAAVASGVLTDVPVGWVLGGAVVLGLALSPRDGVDQTRAGLLRAVVLTVVLAAATAPLWPRPTPTSEEAVLPHQAHLPVSDGYDESEEEWPRALADPPGSASVALLSEWGNPAVFVDPHDGTHHRLTLPGLDSGPRQADATPVLDPTGTRLAWARTDDPVDDSGAFDDDAWSGIALLDLETGDLTKVPLTGRNGKPVHVERLSWSPDASHLAWYGDEAARWNENGATWAGKTRTAGVTRLDGLASAAWRFEDLPSPWSVAVAVDEAGVARLLSGRRMWTYGLPTPDREPTVRTVSDRARRWSSAVVSPDNTSLVVGVNGGQEVQPDVTGLRTLDLTDPESRVALHPWDEAAPGDRVDVLGHSPSGLPVIVHGSNDFWQNSPPDTVVRVLDGQGSRPLTRITGADTDDLQIAVATDLADREPVEFAAPRPGIGDGRKVLLAVVGVAFVAQLVALARTAWTRRRRRAA</sequence>
<keyword evidence="1" id="KW-1133">Transmembrane helix</keyword>
<evidence type="ECO:0000313" key="3">
    <source>
        <dbReference type="Proteomes" id="UP000756387"/>
    </source>
</evidence>
<organism evidence="2 3">
    <name type="scientific">Nocardioides malaquae</name>
    <dbReference type="NCBI Taxonomy" id="2773426"/>
    <lineage>
        <taxon>Bacteria</taxon>
        <taxon>Bacillati</taxon>
        <taxon>Actinomycetota</taxon>
        <taxon>Actinomycetes</taxon>
        <taxon>Propionibacteriales</taxon>
        <taxon>Nocardioidaceae</taxon>
        <taxon>Nocardioides</taxon>
    </lineage>
</organism>
<protein>
    <recommendedName>
        <fullName evidence="4">WD40 repeat domain-containing protein</fullName>
    </recommendedName>
</protein>
<feature type="transmembrane region" description="Helical" evidence="1">
    <location>
        <begin position="42"/>
        <end position="64"/>
    </location>
</feature>
<accession>A0ABR9RS64</accession>
<comment type="caution">
    <text evidence="2">The sequence shown here is derived from an EMBL/GenBank/DDBJ whole genome shotgun (WGS) entry which is preliminary data.</text>
</comment>
<evidence type="ECO:0008006" key="4">
    <source>
        <dbReference type="Google" id="ProtNLM"/>
    </source>
</evidence>
<keyword evidence="1" id="KW-0812">Transmembrane</keyword>
<feature type="transmembrane region" description="Helical" evidence="1">
    <location>
        <begin position="456"/>
        <end position="475"/>
    </location>
</feature>
<evidence type="ECO:0000256" key="1">
    <source>
        <dbReference type="SAM" id="Phobius"/>
    </source>
</evidence>
<keyword evidence="1" id="KW-0472">Membrane</keyword>
<proteinExistence type="predicted"/>
<dbReference type="EMBL" id="JADCSA010000004">
    <property type="protein sequence ID" value="MBE7324017.1"/>
    <property type="molecule type" value="Genomic_DNA"/>
</dbReference>
<dbReference type="RefSeq" id="WP_193637360.1">
    <property type="nucleotide sequence ID" value="NZ_JADCSA010000004.1"/>
</dbReference>
<dbReference type="SUPFAM" id="SSF82171">
    <property type="entry name" value="DPP6 N-terminal domain-like"/>
    <property type="match status" value="2"/>
</dbReference>
<name>A0ABR9RS64_9ACTN</name>
<dbReference type="Proteomes" id="UP000756387">
    <property type="component" value="Unassembled WGS sequence"/>
</dbReference>
<reference evidence="2 3" key="1">
    <citation type="submission" date="2020-10" db="EMBL/GenBank/DDBJ databases">
        <title>Nocardioides sp. isolated from sludge.</title>
        <authorList>
            <person name="Zhang X."/>
        </authorList>
    </citation>
    <scope>NUCLEOTIDE SEQUENCE [LARGE SCALE GENOMIC DNA]</scope>
    <source>
        <strain evidence="2 3">Y6</strain>
    </source>
</reference>
<evidence type="ECO:0000313" key="2">
    <source>
        <dbReference type="EMBL" id="MBE7324017.1"/>
    </source>
</evidence>
<feature type="transmembrane region" description="Helical" evidence="1">
    <location>
        <begin position="510"/>
        <end position="528"/>
    </location>
</feature>
<keyword evidence="3" id="KW-1185">Reference proteome</keyword>